<name>A0A9P7ACQ2_9AGAM</name>
<dbReference type="InterPro" id="IPR042241">
    <property type="entry name" value="GCP_C_sf"/>
</dbReference>
<dbReference type="Gene3D" id="1.20.120.1900">
    <property type="entry name" value="Gamma-tubulin complex, C-terminal domain"/>
    <property type="match status" value="1"/>
</dbReference>
<keyword evidence="4 5" id="KW-0206">Cytoskeleton</keyword>
<keyword evidence="9" id="KW-1185">Reference proteome</keyword>
<evidence type="ECO:0000313" key="8">
    <source>
        <dbReference type="EMBL" id="KAG1786768.1"/>
    </source>
</evidence>
<comment type="caution">
    <text evidence="8">The sequence shown here is derived from an EMBL/GenBank/DDBJ whole genome shotgun (WGS) entry which is preliminary data.</text>
</comment>
<organism evidence="8 9">
    <name type="scientific">Suillus plorans</name>
    <dbReference type="NCBI Taxonomy" id="116603"/>
    <lineage>
        <taxon>Eukaryota</taxon>
        <taxon>Fungi</taxon>
        <taxon>Dikarya</taxon>
        <taxon>Basidiomycota</taxon>
        <taxon>Agaricomycotina</taxon>
        <taxon>Agaricomycetes</taxon>
        <taxon>Agaricomycetidae</taxon>
        <taxon>Boletales</taxon>
        <taxon>Suillineae</taxon>
        <taxon>Suillaceae</taxon>
        <taxon>Suillus</taxon>
    </lineage>
</organism>
<dbReference type="GO" id="GO:0005816">
    <property type="term" value="C:spindle pole body"/>
    <property type="evidence" value="ECO:0007669"/>
    <property type="project" value="UniProtKB-ARBA"/>
</dbReference>
<comment type="subcellular location">
    <subcellularLocation>
        <location evidence="5">Cytoplasm</location>
        <location evidence="5">Cytoskeleton</location>
        <location evidence="5">Microtubule organizing center</location>
    </subcellularLocation>
</comment>
<dbReference type="GO" id="GO:0051225">
    <property type="term" value="P:spindle assembly"/>
    <property type="evidence" value="ECO:0007669"/>
    <property type="project" value="TreeGrafter"/>
</dbReference>
<keyword evidence="3 5" id="KW-0493">Microtubule</keyword>
<accession>A0A9P7ACQ2</accession>
<dbReference type="PANTHER" id="PTHR19302:SF70">
    <property type="entry name" value="GAMMA-TUBULIN COMPLEX COMPONENT 6"/>
    <property type="match status" value="1"/>
</dbReference>
<evidence type="ECO:0000256" key="5">
    <source>
        <dbReference type="RuleBase" id="RU363050"/>
    </source>
</evidence>
<evidence type="ECO:0000256" key="2">
    <source>
        <dbReference type="ARBA" id="ARBA00022490"/>
    </source>
</evidence>
<sequence>MSLCGDTWNQHEHDMDLALGILPHITPQFFVPRMFDKPQDPIVHAIDREKATTLEKRDARNLDSRDITRTQDMPAPPSLSPEVLWANSVTSGDQHSDQVVSWDVLRQSHPDRSYNTPFLTEQSSDVSASAQYQSDSFFYSVDGITNVTSSMRPLPFDPRANVVCVNELELLESLRMTVLGTSSFLHTWDPVSETFLSSGGAGNMPNKLLISGKDETMSSSLLKRFLDIGTLMRRLEVFLSVLRTRRKEENATVHAFSHALSVVLVYLRDQLFRGPLSNFCIPVSPKTLSAIWLYYGLFEEIVVSLASLCQRGLGLSPSQYPRFTVKPVALLSRIYKYLDTHFRKSSSRSLIAVFAYLLTMSSKNYLQALCRSVAYADSNNQRVATSQQPRRTAIGPLDIEDFDQASPEDDGVLFAEDHELPSFIPRDLAEVLPAAQKSLKLLAAAKPGHPVLNPPVRRPFITWVWSTRDIEDLWRTGSLDEVGDVAPTIGSHSPPDLASADGNLPGSDYQSDLVGFRLFDLEPGSNRDDTFNEHSMHAALEIFILSFPPVLPSITPNLGLLTSLVFSPLISHAASLSSALLSIFLDQNSFLYVHDHLVLLRSHMLLTSPSFKSRLTAALFSDTDDREVVAGGGKSFALSRQRSRSAAGVAQHGTRHWAVGLAPFLIERGTWPPGGADLSFFLRTVIVESQDICSFGPDDRQEHELGSRRIAQEAEIRLGFAIRDLPSDTGRERWLNPLYIEALDFLYLDYKVPHPLEVIITPDTTSKYQRIFSFLLRVIRVESAIRAAFRMTHQGVLFPTLNQSRKLLTRFRFVAHSFVTTLSAYIFDVAIGGNFDAFLARITACRLGTSSEFTDVFSLAEAHSAVLNDILSACLMRSAQRAAGDLLRGSLELILELCVMIGDLNDGRLQEYQASSALDVLFAAFRNKISTLIKVLEVLLEKDLKSSQRQELLLALQEQSDVRHAPGGVEALRHLILRLDINEWWKNLNS</sequence>
<dbReference type="GO" id="GO:0000278">
    <property type="term" value="P:mitotic cell cycle"/>
    <property type="evidence" value="ECO:0007669"/>
    <property type="project" value="TreeGrafter"/>
</dbReference>
<evidence type="ECO:0000256" key="1">
    <source>
        <dbReference type="ARBA" id="ARBA00010337"/>
    </source>
</evidence>
<dbReference type="Proteomes" id="UP000719766">
    <property type="component" value="Unassembled WGS sequence"/>
</dbReference>
<dbReference type="GO" id="GO:0051321">
    <property type="term" value="P:meiotic cell cycle"/>
    <property type="evidence" value="ECO:0007669"/>
    <property type="project" value="TreeGrafter"/>
</dbReference>
<dbReference type="GO" id="GO:0007020">
    <property type="term" value="P:microtubule nucleation"/>
    <property type="evidence" value="ECO:0007669"/>
    <property type="project" value="InterPro"/>
</dbReference>
<dbReference type="InterPro" id="IPR040457">
    <property type="entry name" value="GCP_C"/>
</dbReference>
<evidence type="ECO:0000256" key="4">
    <source>
        <dbReference type="ARBA" id="ARBA00023212"/>
    </source>
</evidence>
<dbReference type="GO" id="GO:0000930">
    <property type="term" value="C:gamma-tubulin complex"/>
    <property type="evidence" value="ECO:0007669"/>
    <property type="project" value="TreeGrafter"/>
</dbReference>
<protein>
    <recommendedName>
        <fullName evidence="5">Spindle pole body component</fullName>
    </recommendedName>
</protein>
<dbReference type="Pfam" id="PF04130">
    <property type="entry name" value="GCP_C_terminal"/>
    <property type="match status" value="1"/>
</dbReference>
<reference evidence="8" key="1">
    <citation type="journal article" date="2020" name="New Phytol.">
        <title>Comparative genomics reveals dynamic genome evolution in host specialist ectomycorrhizal fungi.</title>
        <authorList>
            <person name="Lofgren L.A."/>
            <person name="Nguyen N.H."/>
            <person name="Vilgalys R."/>
            <person name="Ruytinx J."/>
            <person name="Liao H.L."/>
            <person name="Branco S."/>
            <person name="Kuo A."/>
            <person name="LaButti K."/>
            <person name="Lipzen A."/>
            <person name="Andreopoulos W."/>
            <person name="Pangilinan J."/>
            <person name="Riley R."/>
            <person name="Hundley H."/>
            <person name="Na H."/>
            <person name="Barry K."/>
            <person name="Grigoriev I.V."/>
            <person name="Stajich J.E."/>
            <person name="Kennedy P.G."/>
        </authorList>
    </citation>
    <scope>NUCLEOTIDE SEQUENCE</scope>
    <source>
        <strain evidence="8">S12</strain>
    </source>
</reference>
<evidence type="ECO:0000313" key="9">
    <source>
        <dbReference type="Proteomes" id="UP000719766"/>
    </source>
</evidence>
<dbReference type="GO" id="GO:0005874">
    <property type="term" value="C:microtubule"/>
    <property type="evidence" value="ECO:0007669"/>
    <property type="project" value="UniProtKB-KW"/>
</dbReference>
<evidence type="ECO:0000259" key="7">
    <source>
        <dbReference type="Pfam" id="PF04130"/>
    </source>
</evidence>
<proteinExistence type="inferred from homology"/>
<evidence type="ECO:0000256" key="6">
    <source>
        <dbReference type="SAM" id="MobiDB-lite"/>
    </source>
</evidence>
<dbReference type="GO" id="GO:0051011">
    <property type="term" value="F:microtubule minus-end binding"/>
    <property type="evidence" value="ECO:0007669"/>
    <property type="project" value="TreeGrafter"/>
</dbReference>
<evidence type="ECO:0000256" key="3">
    <source>
        <dbReference type="ARBA" id="ARBA00022701"/>
    </source>
</evidence>
<feature type="region of interest" description="Disordered" evidence="6">
    <location>
        <begin position="56"/>
        <end position="82"/>
    </location>
</feature>
<dbReference type="GO" id="GO:0031122">
    <property type="term" value="P:cytoplasmic microtubule organization"/>
    <property type="evidence" value="ECO:0007669"/>
    <property type="project" value="TreeGrafter"/>
</dbReference>
<dbReference type="OrthoDB" id="775571at2759"/>
<dbReference type="GO" id="GO:0043015">
    <property type="term" value="F:gamma-tubulin binding"/>
    <property type="evidence" value="ECO:0007669"/>
    <property type="project" value="InterPro"/>
</dbReference>
<gene>
    <name evidence="8" type="ORF">HD556DRAFT_1013936</name>
</gene>
<feature type="domain" description="Gamma tubulin complex component C-terminal" evidence="7">
    <location>
        <begin position="594"/>
        <end position="985"/>
    </location>
</feature>
<dbReference type="GeneID" id="64589642"/>
<dbReference type="AlphaFoldDB" id="A0A9P7ACQ2"/>
<dbReference type="EMBL" id="JABBWE010000088">
    <property type="protein sequence ID" value="KAG1786768.1"/>
    <property type="molecule type" value="Genomic_DNA"/>
</dbReference>
<dbReference type="PANTHER" id="PTHR19302">
    <property type="entry name" value="GAMMA TUBULIN COMPLEX PROTEIN"/>
    <property type="match status" value="1"/>
</dbReference>
<dbReference type="GO" id="GO:0000922">
    <property type="term" value="C:spindle pole"/>
    <property type="evidence" value="ECO:0007669"/>
    <property type="project" value="InterPro"/>
</dbReference>
<dbReference type="InterPro" id="IPR007259">
    <property type="entry name" value="GCP"/>
</dbReference>
<feature type="compositionally biased region" description="Basic and acidic residues" evidence="6">
    <location>
        <begin position="56"/>
        <end position="69"/>
    </location>
</feature>
<keyword evidence="2 5" id="KW-0963">Cytoplasm</keyword>
<comment type="similarity">
    <text evidence="1 5">Belongs to the TUBGCP family.</text>
</comment>
<dbReference type="RefSeq" id="XP_041154177.1">
    <property type="nucleotide sequence ID" value="XM_041295878.1"/>
</dbReference>